<evidence type="ECO:0000256" key="5">
    <source>
        <dbReference type="ARBA" id="ARBA00022723"/>
    </source>
</evidence>
<evidence type="ECO:0000256" key="2">
    <source>
        <dbReference type="ARBA" id="ARBA00001966"/>
    </source>
</evidence>
<dbReference type="AlphaFoldDB" id="A0A4R4VMX1"/>
<protein>
    <submittedName>
        <fullName evidence="11">2,4-dienoyl-CoA reductase</fullName>
    </submittedName>
</protein>
<dbReference type="PANTHER" id="PTHR42917:SF2">
    <property type="entry name" value="2,4-DIENOYL-COA REDUCTASE [(2E)-ENOYL-COA-PRODUCING]"/>
    <property type="match status" value="1"/>
</dbReference>
<dbReference type="EMBL" id="SMKS01000012">
    <property type="protein sequence ID" value="TDD07169.1"/>
    <property type="molecule type" value="Genomic_DNA"/>
</dbReference>
<keyword evidence="6" id="KW-0560">Oxidoreductase</keyword>
<dbReference type="InterPro" id="IPR001155">
    <property type="entry name" value="OxRdtase_FMN_N"/>
</dbReference>
<accession>A0A4R4VMX1</accession>
<comment type="cofactor">
    <cofactor evidence="1">
        <name>FMN</name>
        <dbReference type="ChEBI" id="CHEBI:58210"/>
    </cofactor>
</comment>
<dbReference type="GO" id="GO:0046872">
    <property type="term" value="F:metal ion binding"/>
    <property type="evidence" value="ECO:0007669"/>
    <property type="project" value="UniProtKB-KW"/>
</dbReference>
<dbReference type="SUPFAM" id="SSF51395">
    <property type="entry name" value="FMN-linked oxidoreductases"/>
    <property type="match status" value="1"/>
</dbReference>
<dbReference type="PANTHER" id="PTHR42917">
    <property type="entry name" value="2,4-DIENOYL-COA REDUCTASE"/>
    <property type="match status" value="1"/>
</dbReference>
<gene>
    <name evidence="11" type="ORF">E1181_10060</name>
</gene>
<evidence type="ECO:0000313" key="12">
    <source>
        <dbReference type="Proteomes" id="UP000295674"/>
    </source>
</evidence>
<sequence length="466" mass="49024">MRLVSAGERVVRLVDPVRLGRSTAPSRVLFGPHETNLGRDRDISDRHVGYYAARAAGGAGVLVTEIASAHDSDWPYERAPLASRCGPGWAAVAEACLPHGTVVLAGLGHSGSQGSSAFSQRVLWAPSRVPDVASREMPMELEQPEIDALVAGFASAAREAVRSGLHGVELNAGQFSLLRQFLSGLTNQRSDDYGTDRTRLLREVLAAVRESVGEGVVGLRLSCDELAPWAGITPEAAVGVVESVRDAVDYLAVVRGSAMGTSATRPDLHTEPGFNIDLCKGIREAAGGTPVVLQGSVVDPEQAQRALDDGVADLVEMTRAQIADPDLVTAVRDDAPVRPCVLCNQKCNVRDNRNPIVTCIVNPSAGHETDDPPVPTKTHPRISAEIGGRTSTEVESPISTEIRRLISTEVGDRSSTEIRPRASAETGHPSSTEVGSPISTDVGSLISTEIRRGGSAGVGDRGSGAV</sequence>
<evidence type="ECO:0000256" key="3">
    <source>
        <dbReference type="ARBA" id="ARBA00022630"/>
    </source>
</evidence>
<dbReference type="Proteomes" id="UP000295674">
    <property type="component" value="Unassembled WGS sequence"/>
</dbReference>
<feature type="domain" description="NADH:flavin oxidoreductase/NADH oxidase N-terminal" evidence="10">
    <location>
        <begin position="13"/>
        <end position="333"/>
    </location>
</feature>
<dbReference type="InterPro" id="IPR013785">
    <property type="entry name" value="Aldolase_TIM"/>
</dbReference>
<keyword evidence="3" id="KW-0285">Flavoprotein</keyword>
<feature type="region of interest" description="Disordered" evidence="9">
    <location>
        <begin position="405"/>
        <end position="466"/>
    </location>
</feature>
<reference evidence="11 12" key="1">
    <citation type="submission" date="2019-03" db="EMBL/GenBank/DDBJ databases">
        <title>Draft genome sequences of novel Actinobacteria.</title>
        <authorList>
            <person name="Sahin N."/>
            <person name="Ay H."/>
            <person name="Saygin H."/>
        </authorList>
    </citation>
    <scope>NUCLEOTIDE SEQUENCE [LARGE SCALE GENOMIC DNA]</scope>
    <source>
        <strain evidence="11 12">16K309</strain>
    </source>
</reference>
<dbReference type="GO" id="GO:0033543">
    <property type="term" value="P:fatty acid beta-oxidation, unsaturated, even number, reductase/isomerase pathway"/>
    <property type="evidence" value="ECO:0007669"/>
    <property type="project" value="TreeGrafter"/>
</dbReference>
<dbReference type="OrthoDB" id="3169239at2"/>
<dbReference type="InterPro" id="IPR051793">
    <property type="entry name" value="NADH:flavin_oxidoreductase"/>
</dbReference>
<name>A0A4R4VMX1_9PSEU</name>
<organism evidence="11 12">
    <name type="scientific">Saccharopolyspora terrae</name>
    <dbReference type="NCBI Taxonomy" id="2530384"/>
    <lineage>
        <taxon>Bacteria</taxon>
        <taxon>Bacillati</taxon>
        <taxon>Actinomycetota</taxon>
        <taxon>Actinomycetes</taxon>
        <taxon>Pseudonocardiales</taxon>
        <taxon>Pseudonocardiaceae</taxon>
        <taxon>Saccharopolyspora</taxon>
    </lineage>
</organism>
<evidence type="ECO:0000256" key="4">
    <source>
        <dbReference type="ARBA" id="ARBA00022643"/>
    </source>
</evidence>
<comment type="caution">
    <text evidence="11">The sequence shown here is derived from an EMBL/GenBank/DDBJ whole genome shotgun (WGS) entry which is preliminary data.</text>
</comment>
<dbReference type="GO" id="GO:0010181">
    <property type="term" value="F:FMN binding"/>
    <property type="evidence" value="ECO:0007669"/>
    <property type="project" value="InterPro"/>
</dbReference>
<evidence type="ECO:0000256" key="8">
    <source>
        <dbReference type="ARBA" id="ARBA00023014"/>
    </source>
</evidence>
<comment type="cofactor">
    <cofactor evidence="2">
        <name>[4Fe-4S] cluster</name>
        <dbReference type="ChEBI" id="CHEBI:49883"/>
    </cofactor>
</comment>
<evidence type="ECO:0000313" key="11">
    <source>
        <dbReference type="EMBL" id="TDD07169.1"/>
    </source>
</evidence>
<feature type="compositionally biased region" description="Gly residues" evidence="9">
    <location>
        <begin position="454"/>
        <end position="466"/>
    </location>
</feature>
<dbReference type="Gene3D" id="3.20.20.70">
    <property type="entry name" value="Aldolase class I"/>
    <property type="match status" value="1"/>
</dbReference>
<keyword evidence="7" id="KW-0408">Iron</keyword>
<evidence type="ECO:0000256" key="9">
    <source>
        <dbReference type="SAM" id="MobiDB-lite"/>
    </source>
</evidence>
<evidence type="ECO:0000259" key="10">
    <source>
        <dbReference type="Pfam" id="PF00724"/>
    </source>
</evidence>
<keyword evidence="4" id="KW-0288">FMN</keyword>
<dbReference type="GO" id="GO:0008670">
    <property type="term" value="F:2,4-dienoyl-CoA reductase (NADPH) activity"/>
    <property type="evidence" value="ECO:0007669"/>
    <property type="project" value="TreeGrafter"/>
</dbReference>
<feature type="compositionally biased region" description="Basic and acidic residues" evidence="9">
    <location>
        <begin position="405"/>
        <end position="422"/>
    </location>
</feature>
<keyword evidence="8" id="KW-0411">Iron-sulfur</keyword>
<keyword evidence="5" id="KW-0479">Metal-binding</keyword>
<dbReference type="Pfam" id="PF00724">
    <property type="entry name" value="Oxidored_FMN"/>
    <property type="match status" value="1"/>
</dbReference>
<keyword evidence="12" id="KW-1185">Reference proteome</keyword>
<evidence type="ECO:0000256" key="7">
    <source>
        <dbReference type="ARBA" id="ARBA00023004"/>
    </source>
</evidence>
<evidence type="ECO:0000256" key="1">
    <source>
        <dbReference type="ARBA" id="ARBA00001917"/>
    </source>
</evidence>
<proteinExistence type="predicted"/>
<evidence type="ECO:0000256" key="6">
    <source>
        <dbReference type="ARBA" id="ARBA00023002"/>
    </source>
</evidence>
<feature type="non-terminal residue" evidence="11">
    <location>
        <position position="466"/>
    </location>
</feature>
<feature type="compositionally biased region" description="Polar residues" evidence="9">
    <location>
        <begin position="428"/>
        <end position="447"/>
    </location>
</feature>
<feature type="region of interest" description="Disordered" evidence="9">
    <location>
        <begin position="363"/>
        <end position="382"/>
    </location>
</feature>
<dbReference type="GO" id="GO:0051536">
    <property type="term" value="F:iron-sulfur cluster binding"/>
    <property type="evidence" value="ECO:0007669"/>
    <property type="project" value="UniProtKB-KW"/>
</dbReference>